<dbReference type="STRING" id="883114.HMPREF9709_00984"/>
<evidence type="ECO:0008006" key="3">
    <source>
        <dbReference type="Google" id="ProtNLM"/>
    </source>
</evidence>
<dbReference type="Gene3D" id="2.170.120.40">
    <property type="entry name" value="YbbR-like domain"/>
    <property type="match status" value="2"/>
</dbReference>
<dbReference type="eggNOG" id="COG4856">
    <property type="taxonomic scope" value="Bacteria"/>
</dbReference>
<dbReference type="HOGENOM" id="CLU_039811_4_1_9"/>
<dbReference type="Proteomes" id="UP000004191">
    <property type="component" value="Unassembled WGS sequence"/>
</dbReference>
<organism evidence="1 2">
    <name type="scientific">Helcococcus kunzii ATCC 51366</name>
    <dbReference type="NCBI Taxonomy" id="883114"/>
    <lineage>
        <taxon>Bacteria</taxon>
        <taxon>Bacillati</taxon>
        <taxon>Bacillota</taxon>
        <taxon>Tissierellia</taxon>
        <taxon>Tissierellales</taxon>
        <taxon>Peptoniphilaceae</taxon>
        <taxon>Helcococcus</taxon>
    </lineage>
</organism>
<sequence length="400" mass="44963">MRIIQRNWKIKLLSLIVAIFLWSFIIANENPTVSTRLSSIPIVLDNTSALDNKGLIVSEGYQKSVDITVSGKRNEIISITPSHVRASVDFENVEEGTHKLKVQYNLPEGVSLQESVDSIDVNIEKIISKDFAIKVQSTGDLQENYVLDSTSVTPEKVTVRGSRTNIEKIANLVTYVDFKNLEKDTTINSEIIAVNQKGDQIDNITYGQQFVNISVGISKQKEVDLELVTNGELNENYRLSSSILNKSKVQVKGPKDKIDQISKIKTQEINIANLKESTRKEATLSLPSDIVLVNQDQDFFVDFEVEEKTEKIVEVPKENFKLKKSSSYNAEFSNNSIKITFFGFANELEKINAKDISLIVDASNKSEGYHAIVPEVKVKDNNLENVKVKNIEPIRIILTR</sequence>
<dbReference type="Gene3D" id="2.170.120.30">
    <property type="match status" value="2"/>
</dbReference>
<evidence type="ECO:0000313" key="1">
    <source>
        <dbReference type="EMBL" id="EHR34048.1"/>
    </source>
</evidence>
<dbReference type="PANTHER" id="PTHR37804">
    <property type="entry name" value="CDAA REGULATORY PROTEIN CDAR"/>
    <property type="match status" value="1"/>
</dbReference>
<gene>
    <name evidence="1" type="ORF">HMPREF9709_00984</name>
</gene>
<dbReference type="EMBL" id="AGEI01000021">
    <property type="protein sequence ID" value="EHR34048.1"/>
    <property type="molecule type" value="Genomic_DNA"/>
</dbReference>
<proteinExistence type="predicted"/>
<reference evidence="1 2" key="1">
    <citation type="submission" date="2012-01" db="EMBL/GenBank/DDBJ databases">
        <title>The Genome Sequence of Helcococcus kunzii ATCC 51366.</title>
        <authorList>
            <consortium name="The Broad Institute Genome Sequencing Platform"/>
            <person name="Earl A."/>
            <person name="Ward D."/>
            <person name="Feldgarden M."/>
            <person name="Gevers D."/>
            <person name="Huys G."/>
            <person name="Young S.K."/>
            <person name="Zeng Q."/>
            <person name="Gargeya S."/>
            <person name="Fitzgerald M."/>
            <person name="Haas B."/>
            <person name="Abouelleil A."/>
            <person name="Alvarado L."/>
            <person name="Arachchi H.M."/>
            <person name="Berlin A."/>
            <person name="Chapman S.B."/>
            <person name="Gearin G."/>
            <person name="Goldberg J."/>
            <person name="Griggs A."/>
            <person name="Gujja S."/>
            <person name="Hansen M."/>
            <person name="Heiman D."/>
            <person name="Howarth C."/>
            <person name="Larimer J."/>
            <person name="Lui A."/>
            <person name="MacDonald P.J.P."/>
            <person name="McCowen C."/>
            <person name="Montmayeur A."/>
            <person name="Murphy C."/>
            <person name="Neiman D."/>
            <person name="Pearson M."/>
            <person name="Priest M."/>
            <person name="Roberts A."/>
            <person name="Saif S."/>
            <person name="Shea T."/>
            <person name="Sisk P."/>
            <person name="Stolte C."/>
            <person name="Sykes S."/>
            <person name="Wortman J."/>
            <person name="Nusbaum C."/>
            <person name="Birren B."/>
        </authorList>
    </citation>
    <scope>NUCLEOTIDE SEQUENCE [LARGE SCALE GENOMIC DNA]</scope>
    <source>
        <strain evidence="1 2">ATCC 51366</strain>
    </source>
</reference>
<evidence type="ECO:0000313" key="2">
    <source>
        <dbReference type="Proteomes" id="UP000004191"/>
    </source>
</evidence>
<dbReference type="InterPro" id="IPR012505">
    <property type="entry name" value="YbbR"/>
</dbReference>
<comment type="caution">
    <text evidence="1">The sequence shown here is derived from an EMBL/GenBank/DDBJ whole genome shotgun (WGS) entry which is preliminary data.</text>
</comment>
<dbReference type="InterPro" id="IPR053154">
    <property type="entry name" value="c-di-AMP_regulator"/>
</dbReference>
<protein>
    <recommendedName>
        <fullName evidence="3">YbbR-like protein</fullName>
    </recommendedName>
</protein>
<keyword evidence="2" id="KW-1185">Reference proteome</keyword>
<dbReference type="Pfam" id="PF07949">
    <property type="entry name" value="YbbR"/>
    <property type="match status" value="3"/>
</dbReference>
<accession>H3NNS3</accession>
<dbReference type="RefSeq" id="WP_005398457.1">
    <property type="nucleotide sequence ID" value="NZ_JH601088.1"/>
</dbReference>
<dbReference type="GeneID" id="96998978"/>
<name>H3NNS3_9FIRM</name>
<dbReference type="AlphaFoldDB" id="H3NNS3"/>
<dbReference type="PANTHER" id="PTHR37804:SF1">
    <property type="entry name" value="CDAA REGULATORY PROTEIN CDAR"/>
    <property type="match status" value="1"/>
</dbReference>